<reference evidence="1 2" key="1">
    <citation type="journal article" date="2023" name="Elife">
        <title>Identification of key yeast species and microbe-microbe interactions impacting larval growth of Drosophila in the wild.</title>
        <authorList>
            <person name="Mure A."/>
            <person name="Sugiura Y."/>
            <person name="Maeda R."/>
            <person name="Honda K."/>
            <person name="Sakurai N."/>
            <person name="Takahashi Y."/>
            <person name="Watada M."/>
            <person name="Katoh T."/>
            <person name="Gotoh A."/>
            <person name="Gotoh Y."/>
            <person name="Taniguchi I."/>
            <person name="Nakamura K."/>
            <person name="Hayashi T."/>
            <person name="Katayama T."/>
            <person name="Uemura T."/>
            <person name="Hattori Y."/>
        </authorList>
    </citation>
    <scope>NUCLEOTIDE SEQUENCE [LARGE SCALE GENOMIC DNA]</scope>
    <source>
        <strain evidence="1 2">SC-9</strain>
    </source>
</reference>
<keyword evidence="2" id="KW-1185">Reference proteome</keyword>
<comment type="caution">
    <text evidence="1">The sequence shown here is derived from an EMBL/GenBank/DDBJ whole genome shotgun (WGS) entry which is preliminary data.</text>
</comment>
<name>A0AAV5QJS3_9ASCO</name>
<dbReference type="InterPro" id="IPR035278">
    <property type="entry name" value="DUF5355"/>
</dbReference>
<dbReference type="EMBL" id="BTFZ01000002">
    <property type="protein sequence ID" value="GMM34393.1"/>
    <property type="molecule type" value="Genomic_DNA"/>
</dbReference>
<accession>A0AAV5QJS3</accession>
<dbReference type="GeneID" id="90072372"/>
<sequence length="583" mass="65560">MDIFPPITPVSLRNQSSWIPLPGTAFNKPTTITSLKSKLWNTRSNLCNSQVSQLSSKNVLLHYMVILEEYIADMSKFVAELFPATTSSNLLEMADRILLLSPDGEDIHPIPWNLPICPSSNWSASQPHWSLYDELLISMISSSLIAFKIGLNMIFNDCYTVDLKNLSRESFEKKQQKWVMIGNNYLKKGVRVMTYLQDQCNSVPHSNKPAVIESSLKFVNFVLTYVSLNFQLVSLLIRTFWSERLTVLLAHDLRGDGLLMNYELGDLNDDFYKTNNYYLLVKVGAFVLQQLESLTGETDSFKDELIGLVLRAHATRSGLKSILGKLRDELDSDDEENDYPQTSTAISKEKLKLLKNSFKILSSISKMLKVFQIYVKLYLAKYLSLQSYIKEHQTGKSISLINYSFSMANKGFGNQFASNGDDVLVSKIDKLSLKSDKLKSKFSLKKKQSNNGPSEFIASNELNAGSSNSDLAKKGSLEFESLLSNSSFYKKILITSSAGSGKFSNGSSLLVYDFNNILVNLQNLRYKLNVQNDNLTFDKVETISDDDFSRELPLGRAVPVSLTPWDPLGCDTDGKKETTGGYY</sequence>
<dbReference type="AlphaFoldDB" id="A0AAV5QJS3"/>
<proteinExistence type="predicted"/>
<evidence type="ECO:0000313" key="1">
    <source>
        <dbReference type="EMBL" id="GMM34393.1"/>
    </source>
</evidence>
<evidence type="ECO:0000313" key="2">
    <source>
        <dbReference type="Proteomes" id="UP001360560"/>
    </source>
</evidence>
<dbReference type="RefSeq" id="XP_064851393.1">
    <property type="nucleotide sequence ID" value="XM_064995321.1"/>
</dbReference>
<evidence type="ECO:0008006" key="3">
    <source>
        <dbReference type="Google" id="ProtNLM"/>
    </source>
</evidence>
<protein>
    <recommendedName>
        <fullName evidence="3">PH-response regulator protein palC</fullName>
    </recommendedName>
</protein>
<dbReference type="Proteomes" id="UP001360560">
    <property type="component" value="Unassembled WGS sequence"/>
</dbReference>
<dbReference type="Pfam" id="PF17306">
    <property type="entry name" value="DUF5355"/>
    <property type="match status" value="2"/>
</dbReference>
<organism evidence="1 2">
    <name type="scientific">Saccharomycopsis crataegensis</name>
    <dbReference type="NCBI Taxonomy" id="43959"/>
    <lineage>
        <taxon>Eukaryota</taxon>
        <taxon>Fungi</taxon>
        <taxon>Dikarya</taxon>
        <taxon>Ascomycota</taxon>
        <taxon>Saccharomycotina</taxon>
        <taxon>Saccharomycetes</taxon>
        <taxon>Saccharomycopsidaceae</taxon>
        <taxon>Saccharomycopsis</taxon>
    </lineage>
</organism>
<gene>
    <name evidence="1" type="ORF">DASC09_017180</name>
</gene>